<evidence type="ECO:0000313" key="1">
    <source>
        <dbReference type="EMBL" id="QZA70445.1"/>
    </source>
</evidence>
<proteinExistence type="predicted"/>
<evidence type="ECO:0000313" key="2">
    <source>
        <dbReference type="Proteomes" id="UP000828678"/>
    </source>
</evidence>
<organism evidence="1 2">
    <name type="scientific">Erwinia phage AH03</name>
    <dbReference type="NCBI Taxonomy" id="2869568"/>
    <lineage>
        <taxon>Viruses</taxon>
        <taxon>Duplodnaviria</taxon>
        <taxon>Heunggongvirae</taxon>
        <taxon>Uroviricota</taxon>
        <taxon>Caudoviricetes</taxon>
        <taxon>Ahotrevirus</taxon>
        <taxon>Ahotrevirus AH03</taxon>
    </lineage>
</organism>
<protein>
    <submittedName>
        <fullName evidence="1">Uncharacterized protein</fullName>
    </submittedName>
</protein>
<accession>A0AAE7X0A0</accession>
<dbReference type="EMBL" id="MZ501266">
    <property type="protein sequence ID" value="QZA70445.1"/>
    <property type="molecule type" value="Genomic_DNA"/>
</dbReference>
<reference evidence="1" key="1">
    <citation type="submission" date="2021-07" db="EMBL/GenBank/DDBJ databases">
        <authorList>
            <person name="Roth S.J."/>
            <person name="Krukonis G.P."/>
            <person name="Delesalle V.A."/>
        </authorList>
    </citation>
    <scope>NUCLEOTIDE SEQUENCE</scope>
</reference>
<gene>
    <name evidence="1" type="primary">32</name>
    <name evidence="1" type="ORF">AH03_32</name>
</gene>
<name>A0AAE7X0A0_9CAUD</name>
<keyword evidence="2" id="KW-1185">Reference proteome</keyword>
<dbReference type="Proteomes" id="UP000828678">
    <property type="component" value="Segment"/>
</dbReference>
<sequence length="77" mass="8562">MFSKFIELIKKPFVWLWKKEETPVSEPIAATEEVTPVPVTEVVPANSVDVEKLRKVLAFAGVDVSKLDTYVAMANAI</sequence>